<dbReference type="RefSeq" id="WP_184526334.1">
    <property type="nucleotide sequence ID" value="NZ_JACHGK010000008.1"/>
</dbReference>
<dbReference type="AlphaFoldDB" id="A0A7X0HU07"/>
<dbReference type="Pfam" id="PF03775">
    <property type="entry name" value="MinC_C"/>
    <property type="match status" value="1"/>
</dbReference>
<keyword evidence="4 6" id="KW-0131">Cell cycle</keyword>
<accession>A0A7X0HU07</accession>
<comment type="similarity">
    <text evidence="1 6">Belongs to the MinC family.</text>
</comment>
<evidence type="ECO:0000256" key="2">
    <source>
        <dbReference type="ARBA" id="ARBA00022618"/>
    </source>
</evidence>
<keyword evidence="2 6" id="KW-0132">Cell division</keyword>
<evidence type="ECO:0000256" key="5">
    <source>
        <dbReference type="ARBA" id="ARBA00046874"/>
    </source>
</evidence>
<evidence type="ECO:0000313" key="10">
    <source>
        <dbReference type="Proteomes" id="UP000531594"/>
    </source>
</evidence>
<gene>
    <name evidence="6" type="primary">minC</name>
    <name evidence="9" type="ORF">HNR53_002526</name>
</gene>
<dbReference type="GO" id="GO:1901891">
    <property type="term" value="P:regulation of cell septum assembly"/>
    <property type="evidence" value="ECO:0007669"/>
    <property type="project" value="InterPro"/>
</dbReference>
<dbReference type="NCBIfam" id="TIGR01222">
    <property type="entry name" value="minC"/>
    <property type="match status" value="1"/>
</dbReference>
<dbReference type="GO" id="GO:0000902">
    <property type="term" value="P:cell morphogenesis"/>
    <property type="evidence" value="ECO:0007669"/>
    <property type="project" value="InterPro"/>
</dbReference>
<keyword evidence="10" id="KW-1185">Reference proteome</keyword>
<name>A0A7X0HU07_9BACI</name>
<evidence type="ECO:0000256" key="6">
    <source>
        <dbReference type="HAMAP-Rule" id="MF_00267"/>
    </source>
</evidence>
<dbReference type="Gene3D" id="3.30.160.540">
    <property type="match status" value="1"/>
</dbReference>
<dbReference type="NCBIfam" id="NF001772">
    <property type="entry name" value="PRK00513.1-3"/>
    <property type="match status" value="1"/>
</dbReference>
<dbReference type="InterPro" id="IPR016098">
    <property type="entry name" value="CAP/MinC_C"/>
</dbReference>
<evidence type="ECO:0000256" key="4">
    <source>
        <dbReference type="ARBA" id="ARBA00023306"/>
    </source>
</evidence>
<dbReference type="HAMAP" id="MF_00267">
    <property type="entry name" value="MinC"/>
    <property type="match status" value="1"/>
</dbReference>
<feature type="domain" description="Septum site-determining protein MinC N-terminal" evidence="8">
    <location>
        <begin position="7"/>
        <end position="84"/>
    </location>
</feature>
<dbReference type="Gene3D" id="2.160.20.70">
    <property type="match status" value="1"/>
</dbReference>
<evidence type="ECO:0000259" key="7">
    <source>
        <dbReference type="Pfam" id="PF03775"/>
    </source>
</evidence>
<comment type="function">
    <text evidence="6">Cell division inhibitor that blocks the formation of polar Z ring septums. Rapidly oscillates between the poles of the cell to destabilize FtsZ filaments that have formed before they mature into polar Z rings. Prevents FtsZ polymerization.</text>
</comment>
<dbReference type="InterPro" id="IPR005526">
    <property type="entry name" value="Septum_form_inhib_MinC_C"/>
</dbReference>
<organism evidence="9 10">
    <name type="scientific">Bacillus benzoevorans</name>
    <dbReference type="NCBI Taxonomy" id="1456"/>
    <lineage>
        <taxon>Bacteria</taxon>
        <taxon>Bacillati</taxon>
        <taxon>Bacillota</taxon>
        <taxon>Bacilli</taxon>
        <taxon>Bacillales</taxon>
        <taxon>Bacillaceae</taxon>
        <taxon>Bacillus</taxon>
    </lineage>
</organism>
<evidence type="ECO:0000259" key="8">
    <source>
        <dbReference type="Pfam" id="PF22642"/>
    </source>
</evidence>
<evidence type="ECO:0000256" key="1">
    <source>
        <dbReference type="ARBA" id="ARBA00006291"/>
    </source>
</evidence>
<dbReference type="SUPFAM" id="SSF63848">
    <property type="entry name" value="Cell-division inhibitor MinC, C-terminal domain"/>
    <property type="match status" value="1"/>
</dbReference>
<evidence type="ECO:0000256" key="3">
    <source>
        <dbReference type="ARBA" id="ARBA00023210"/>
    </source>
</evidence>
<protein>
    <recommendedName>
        <fullName evidence="6">Probable septum site-determining protein MinC</fullName>
    </recommendedName>
</protein>
<dbReference type="Pfam" id="PF22642">
    <property type="entry name" value="MinC_N_1"/>
    <property type="match status" value="1"/>
</dbReference>
<dbReference type="InterPro" id="IPR055219">
    <property type="entry name" value="MinC_N_1"/>
</dbReference>
<sequence length="228" mass="25508">MIKNQNVTIKGTKDGLTLHLDHLCSYDELKRELQMKLSETARTQEVNQLINVKVQAGYRFLSEEQKEEILEIIKQKKNFIVNGIDSNVMTIEEVTKMKQEQEVVSLSKIVRSGQVIQVPGDLLLIGDVNPGGTVMAGGNIYVMGALRGIAHAGCNGNKQAVIAAAVMMPSQLRIADYINRAPDPDYTKEQEKREMECAYIDENNQIIIDRLQVLMQLRPNLTKLEGGL</sequence>
<feature type="domain" description="Septum formation inhibitor MinC C-terminal" evidence="7">
    <location>
        <begin position="107"/>
        <end position="208"/>
    </location>
</feature>
<dbReference type="GO" id="GO:0000917">
    <property type="term" value="P:division septum assembly"/>
    <property type="evidence" value="ECO:0007669"/>
    <property type="project" value="UniProtKB-KW"/>
</dbReference>
<comment type="caution">
    <text evidence="9">The sequence shown here is derived from an EMBL/GenBank/DDBJ whole genome shotgun (WGS) entry which is preliminary data.</text>
</comment>
<evidence type="ECO:0000313" key="9">
    <source>
        <dbReference type="EMBL" id="MBB6445877.1"/>
    </source>
</evidence>
<dbReference type="PANTHER" id="PTHR34108">
    <property type="entry name" value="SEPTUM SITE-DETERMINING PROTEIN MINC"/>
    <property type="match status" value="1"/>
</dbReference>
<reference evidence="9 10" key="1">
    <citation type="submission" date="2020-08" db="EMBL/GenBank/DDBJ databases">
        <title>Genomic Encyclopedia of Type Strains, Phase IV (KMG-IV): sequencing the most valuable type-strain genomes for metagenomic binning, comparative biology and taxonomic classification.</title>
        <authorList>
            <person name="Goeker M."/>
        </authorList>
    </citation>
    <scope>NUCLEOTIDE SEQUENCE [LARGE SCALE GENOMIC DNA]</scope>
    <source>
        <strain evidence="9 10">DSM 5391</strain>
    </source>
</reference>
<keyword evidence="3 6" id="KW-0717">Septation</keyword>
<dbReference type="PANTHER" id="PTHR34108:SF1">
    <property type="entry name" value="SEPTUM SITE-DETERMINING PROTEIN MINC"/>
    <property type="match status" value="1"/>
</dbReference>
<dbReference type="InterPro" id="IPR013033">
    <property type="entry name" value="MinC"/>
</dbReference>
<dbReference type="EMBL" id="JACHGK010000008">
    <property type="protein sequence ID" value="MBB6445877.1"/>
    <property type="molecule type" value="Genomic_DNA"/>
</dbReference>
<proteinExistence type="inferred from homology"/>
<dbReference type="Proteomes" id="UP000531594">
    <property type="component" value="Unassembled WGS sequence"/>
</dbReference>
<comment type="subunit">
    <text evidence="5 6">Interacts with MinD and FtsZ.</text>
</comment>
<dbReference type="InterPro" id="IPR036145">
    <property type="entry name" value="MinC_C_sf"/>
</dbReference>